<keyword evidence="4 7" id="KW-1133">Transmembrane helix</keyword>
<feature type="compositionally biased region" description="Basic residues" evidence="8">
    <location>
        <begin position="1"/>
        <end position="11"/>
    </location>
</feature>
<keyword evidence="1 7" id="KW-1003">Cell membrane</keyword>
<accession>A0A9W6WDW4</accession>
<evidence type="ECO:0000256" key="4">
    <source>
        <dbReference type="ARBA" id="ARBA00022989"/>
    </source>
</evidence>
<gene>
    <name evidence="7 9" type="primary">crgA</name>
    <name evidence="9" type="ORF">Afil01_60670</name>
</gene>
<keyword evidence="10" id="KW-1185">Reference proteome</keyword>
<dbReference type="InterPro" id="IPR009619">
    <property type="entry name" value="CrgA"/>
</dbReference>
<keyword evidence="5 7" id="KW-0472">Membrane</keyword>
<evidence type="ECO:0000256" key="5">
    <source>
        <dbReference type="ARBA" id="ARBA00023136"/>
    </source>
</evidence>
<dbReference type="HAMAP" id="MF_00631">
    <property type="entry name" value="CrgA"/>
    <property type="match status" value="1"/>
</dbReference>
<comment type="subcellular location">
    <subcellularLocation>
        <location evidence="7">Cell membrane</location>
        <topology evidence="7">Multi-pass membrane protein</topology>
    </subcellularLocation>
</comment>
<dbReference type="AlphaFoldDB" id="A0A9W6WDW4"/>
<sequence length="87" mass="9732">MPKSRVRKKKVYTTPADMRPTSAEAAKQPSPTWVPVLAVVLIVVGIAWLVTFYLSRQEFPVASWGYWNIAVGFGALVASLLVLSRWR</sequence>
<evidence type="ECO:0000256" key="7">
    <source>
        <dbReference type="HAMAP-Rule" id="MF_00631"/>
    </source>
</evidence>
<comment type="similarity">
    <text evidence="7">Belongs to the CrgA family.</text>
</comment>
<feature type="transmembrane region" description="Helical" evidence="7">
    <location>
        <begin position="66"/>
        <end position="83"/>
    </location>
</feature>
<proteinExistence type="inferred from homology"/>
<dbReference type="EMBL" id="BSTX01000005">
    <property type="protein sequence ID" value="GLZ81260.1"/>
    <property type="molecule type" value="Genomic_DNA"/>
</dbReference>
<evidence type="ECO:0000256" key="1">
    <source>
        <dbReference type="ARBA" id="ARBA00022475"/>
    </source>
</evidence>
<evidence type="ECO:0000256" key="6">
    <source>
        <dbReference type="ARBA" id="ARBA00023306"/>
    </source>
</evidence>
<dbReference type="GO" id="GO:0005886">
    <property type="term" value="C:plasma membrane"/>
    <property type="evidence" value="ECO:0007669"/>
    <property type="project" value="UniProtKB-SubCell"/>
</dbReference>
<organism evidence="9 10">
    <name type="scientific">Actinorhabdospora filicis</name>
    <dbReference type="NCBI Taxonomy" id="1785913"/>
    <lineage>
        <taxon>Bacteria</taxon>
        <taxon>Bacillati</taxon>
        <taxon>Actinomycetota</taxon>
        <taxon>Actinomycetes</taxon>
        <taxon>Micromonosporales</taxon>
        <taxon>Micromonosporaceae</taxon>
        <taxon>Actinorhabdospora</taxon>
    </lineage>
</organism>
<keyword evidence="6 7" id="KW-0131">Cell cycle</keyword>
<dbReference type="Proteomes" id="UP001165079">
    <property type="component" value="Unassembled WGS sequence"/>
</dbReference>
<dbReference type="RefSeq" id="WP_285666702.1">
    <property type="nucleotide sequence ID" value="NZ_BSTX01000005.1"/>
</dbReference>
<evidence type="ECO:0000256" key="3">
    <source>
        <dbReference type="ARBA" id="ARBA00022692"/>
    </source>
</evidence>
<protein>
    <recommendedName>
        <fullName evidence="7">Cell division protein CrgA</fullName>
    </recommendedName>
</protein>
<name>A0A9W6WDW4_9ACTN</name>
<comment type="function">
    <text evidence="7">Involved in cell division.</text>
</comment>
<feature type="transmembrane region" description="Helical" evidence="7">
    <location>
        <begin position="33"/>
        <end position="54"/>
    </location>
</feature>
<feature type="region of interest" description="Disordered" evidence="8">
    <location>
        <begin position="1"/>
        <end position="28"/>
    </location>
</feature>
<keyword evidence="3 7" id="KW-0812">Transmembrane</keyword>
<reference evidence="9" key="1">
    <citation type="submission" date="2023-03" db="EMBL/GenBank/DDBJ databases">
        <title>Actinorhabdospora filicis NBRC 111898.</title>
        <authorList>
            <person name="Ichikawa N."/>
            <person name="Sato H."/>
            <person name="Tonouchi N."/>
        </authorList>
    </citation>
    <scope>NUCLEOTIDE SEQUENCE</scope>
    <source>
        <strain evidence="9">NBRC 111898</strain>
    </source>
</reference>
<evidence type="ECO:0000313" key="10">
    <source>
        <dbReference type="Proteomes" id="UP001165079"/>
    </source>
</evidence>
<evidence type="ECO:0000256" key="2">
    <source>
        <dbReference type="ARBA" id="ARBA00022618"/>
    </source>
</evidence>
<evidence type="ECO:0000313" key="9">
    <source>
        <dbReference type="EMBL" id="GLZ81260.1"/>
    </source>
</evidence>
<comment type="caution">
    <text evidence="9">The sequence shown here is derived from an EMBL/GenBank/DDBJ whole genome shotgun (WGS) entry which is preliminary data.</text>
</comment>
<evidence type="ECO:0000256" key="8">
    <source>
        <dbReference type="SAM" id="MobiDB-lite"/>
    </source>
</evidence>
<dbReference type="GO" id="GO:0051301">
    <property type="term" value="P:cell division"/>
    <property type="evidence" value="ECO:0007669"/>
    <property type="project" value="UniProtKB-UniRule"/>
</dbReference>
<keyword evidence="2 7" id="KW-0132">Cell division</keyword>
<dbReference type="Pfam" id="PF06781">
    <property type="entry name" value="CrgA"/>
    <property type="match status" value="1"/>
</dbReference>